<dbReference type="PROSITE" id="PS51257">
    <property type="entry name" value="PROKAR_LIPOPROTEIN"/>
    <property type="match status" value="1"/>
</dbReference>
<dbReference type="InterPro" id="IPR040475">
    <property type="entry name" value="SGBP_B_XBD"/>
</dbReference>
<sequence length="452" mass="49713">MKENIRIKNPWSYLSLLGLMVITLLFTSCEKDDDEGGMITISKIYLEDVNSTVPDREVSFARLGQLLRIEGSGFTGLKRVYINGFQTTFNPVYVSDTSMLVRISGDTPITEAEEDVRNTIRLANSSNETIISFEIRSSPPTITNISNTLPNPGEEITVYGTGLIEVSKVVFPGDVEVTSGITFDEEEGEFFTVTMPEGVSESGGSIYAETANGGVYSPAYFNFKDGVLLNFDGMGSIGEFGNTIRQTDLESASIGEGNVSQGTYVPHRPASVASFDAGKNRASEVFTSGNESWRTQLTPNIPASTPLDEVAFQFDIYVPEAWEGSGFLKILLINNFNGGEWTGGVYNYVPWIVDGEVEAFQTTGWTTVTIPLNDFYSYEDGDYTFEDVLAYREAATYKNFGIFFENSDIKLSDVIRGSSDVEFPSSSTSVSVYTDNWRIVSLETPTVSDFPD</sequence>
<dbReference type="EMBL" id="JAKGTH010000008">
    <property type="protein sequence ID" value="MCF4101764.1"/>
    <property type="molecule type" value="Genomic_DNA"/>
</dbReference>
<evidence type="ECO:0000259" key="1">
    <source>
        <dbReference type="Pfam" id="PF18329"/>
    </source>
</evidence>
<dbReference type="Pfam" id="PF18329">
    <property type="entry name" value="SGBP_B_XBD"/>
    <property type="match status" value="1"/>
</dbReference>
<accession>A0ABS9EFU3</accession>
<feature type="domain" description="Surface glycan-binding protein B xyloglucan binding" evidence="1">
    <location>
        <begin position="221"/>
        <end position="440"/>
    </location>
</feature>
<dbReference type="Gene3D" id="2.60.40.10">
    <property type="entry name" value="Immunoglobulins"/>
    <property type="match status" value="2"/>
</dbReference>
<organism evidence="2 3">
    <name type="scientific">Gillisia lutea</name>
    <dbReference type="NCBI Taxonomy" id="2909668"/>
    <lineage>
        <taxon>Bacteria</taxon>
        <taxon>Pseudomonadati</taxon>
        <taxon>Bacteroidota</taxon>
        <taxon>Flavobacteriia</taxon>
        <taxon>Flavobacteriales</taxon>
        <taxon>Flavobacteriaceae</taxon>
        <taxon>Gillisia</taxon>
    </lineage>
</organism>
<evidence type="ECO:0000313" key="3">
    <source>
        <dbReference type="Proteomes" id="UP001179363"/>
    </source>
</evidence>
<dbReference type="RefSeq" id="WP_236133912.1">
    <property type="nucleotide sequence ID" value="NZ_JAKGTH010000008.1"/>
</dbReference>
<dbReference type="Proteomes" id="UP001179363">
    <property type="component" value="Unassembled WGS sequence"/>
</dbReference>
<name>A0ABS9EFU3_9FLAO</name>
<evidence type="ECO:0000313" key="2">
    <source>
        <dbReference type="EMBL" id="MCF4101764.1"/>
    </source>
</evidence>
<reference evidence="2" key="1">
    <citation type="submission" date="2022-01" db="EMBL/GenBank/DDBJ databases">
        <title>Gillisia lutea sp. nov., isolated from marine plastic residues from the Malvarosa beach (Valencia, Spain).</title>
        <authorList>
            <person name="Vidal-Verdu A."/>
            <person name="Molina-Menor E."/>
            <person name="Satari L."/>
            <person name="Pascual J."/>
            <person name="Pereto J."/>
            <person name="Porcar M."/>
        </authorList>
    </citation>
    <scope>NUCLEOTIDE SEQUENCE</scope>
    <source>
        <strain evidence="2">M10.2A</strain>
    </source>
</reference>
<dbReference type="InterPro" id="IPR013783">
    <property type="entry name" value="Ig-like_fold"/>
</dbReference>
<comment type="caution">
    <text evidence="2">The sequence shown here is derived from an EMBL/GenBank/DDBJ whole genome shotgun (WGS) entry which is preliminary data.</text>
</comment>
<keyword evidence="3" id="KW-1185">Reference proteome</keyword>
<proteinExistence type="predicted"/>
<gene>
    <name evidence="2" type="ORF">L1I30_08815</name>
</gene>
<protein>
    <submittedName>
        <fullName evidence="2">Glycan-binding surface protein</fullName>
    </submittedName>
</protein>